<dbReference type="PROSITE" id="PS51257">
    <property type="entry name" value="PROKAR_LIPOPROTEIN"/>
    <property type="match status" value="1"/>
</dbReference>
<evidence type="ECO:0000256" key="1">
    <source>
        <dbReference type="SAM" id="MobiDB-lite"/>
    </source>
</evidence>
<proteinExistence type="predicted"/>
<dbReference type="InterPro" id="IPR036465">
    <property type="entry name" value="vWFA_dom_sf"/>
</dbReference>
<feature type="region of interest" description="Disordered" evidence="1">
    <location>
        <begin position="25"/>
        <end position="53"/>
    </location>
</feature>
<dbReference type="PROSITE" id="PS50234">
    <property type="entry name" value="VWFA"/>
    <property type="match status" value="1"/>
</dbReference>
<dbReference type="SUPFAM" id="SSF53300">
    <property type="entry name" value="vWA-like"/>
    <property type="match status" value="1"/>
</dbReference>
<dbReference type="Pfam" id="PF13519">
    <property type="entry name" value="VWA_2"/>
    <property type="match status" value="1"/>
</dbReference>
<feature type="signal peptide" evidence="2">
    <location>
        <begin position="1"/>
        <end position="22"/>
    </location>
</feature>
<reference evidence="4 5" key="1">
    <citation type="submission" date="2021-03" db="EMBL/GenBank/DDBJ databases">
        <title>Antimicrobial resistance genes in bacteria isolated from Japanese honey, and their potential for conferring macrolide and lincosamide resistance in the American foulbrood pathogen Paenibacillus larvae.</title>
        <authorList>
            <person name="Okamoto M."/>
            <person name="Kumagai M."/>
            <person name="Kanamori H."/>
            <person name="Takamatsu D."/>
        </authorList>
    </citation>
    <scope>NUCLEOTIDE SEQUENCE [LARGE SCALE GENOMIC DNA]</scope>
    <source>
        <strain evidence="4 5">J1TS3</strain>
    </source>
</reference>
<accession>A0ABQ4K4F7</accession>
<comment type="caution">
    <text evidence="4">The sequence shown here is derived from an EMBL/GenBank/DDBJ whole genome shotgun (WGS) entry which is preliminary data.</text>
</comment>
<keyword evidence="2" id="KW-0732">Signal</keyword>
<name>A0ABQ4K4F7_9BACI</name>
<dbReference type="Proteomes" id="UP000680279">
    <property type="component" value="Unassembled WGS sequence"/>
</dbReference>
<evidence type="ECO:0000313" key="4">
    <source>
        <dbReference type="EMBL" id="GIN20609.1"/>
    </source>
</evidence>
<dbReference type="Gene3D" id="3.40.50.410">
    <property type="entry name" value="von Willebrand factor, type A domain"/>
    <property type="match status" value="1"/>
</dbReference>
<keyword evidence="5" id="KW-1185">Reference proteome</keyword>
<dbReference type="SMART" id="SM00327">
    <property type="entry name" value="VWA"/>
    <property type="match status" value="1"/>
</dbReference>
<gene>
    <name evidence="4" type="ORF">J1TS3_17430</name>
</gene>
<dbReference type="InterPro" id="IPR002035">
    <property type="entry name" value="VWF_A"/>
</dbReference>
<evidence type="ECO:0000259" key="3">
    <source>
        <dbReference type="PROSITE" id="PS50234"/>
    </source>
</evidence>
<evidence type="ECO:0000256" key="2">
    <source>
        <dbReference type="SAM" id="SignalP"/>
    </source>
</evidence>
<evidence type="ECO:0000313" key="5">
    <source>
        <dbReference type="Proteomes" id="UP000680279"/>
    </source>
</evidence>
<protein>
    <recommendedName>
        <fullName evidence="3">VWFA domain-containing protein</fullName>
    </recommendedName>
</protein>
<organism evidence="4 5">
    <name type="scientific">Siminovitchia fordii</name>
    <dbReference type="NCBI Taxonomy" id="254759"/>
    <lineage>
        <taxon>Bacteria</taxon>
        <taxon>Bacillati</taxon>
        <taxon>Bacillota</taxon>
        <taxon>Bacilli</taxon>
        <taxon>Bacillales</taxon>
        <taxon>Bacillaceae</taxon>
        <taxon>Siminovitchia</taxon>
    </lineage>
</organism>
<feature type="chain" id="PRO_5046340591" description="VWFA domain-containing protein" evidence="2">
    <location>
        <begin position="23"/>
        <end position="459"/>
    </location>
</feature>
<dbReference type="EMBL" id="BOQT01000005">
    <property type="protein sequence ID" value="GIN20609.1"/>
    <property type="molecule type" value="Genomic_DNA"/>
</dbReference>
<sequence>MMKRYWFALFVLVFLFAGCSSAEKEEKQSAAPEKQAEEAETSVQPEEEYQPKEVKYYDIKDPGRELTDLEKEMLRYPGIYSGDKYDEEKVKETLDQLPDNLTPEQYADELKYLFTEDYHEELEPLLHFDPNVEVNIDRPDESVDAPVLKKAHFAILIDASGSMKAAAGNKTRMEAAKEAVLEFAEQVPEEATISMRVYGHKGSGSDADKNLSCSSSETFYNDTFDKGNFRSALEQVKPAGWTPIGLALEKVKGDIPEDADDVVVYVVSDGIETCGGDPVKAAKDLVSDEIETVVNIIGFDVDNEGQKLLKEVASAGNGEFMYVHSERDLKEYMRAQYEEIKRAWIKWKEEGKLQSIHTRQEKGLLAIDIKQNMIQKAIRERQRMEQAQLYLKQKFTEPGHPISEVFSMVSKYGSEKYNYASEEGSKAFRESTDSGVKQYKKFEEEGLKKIEEMDEKKNE</sequence>
<feature type="domain" description="VWFA" evidence="3">
    <location>
        <begin position="152"/>
        <end position="340"/>
    </location>
</feature>